<feature type="domain" description="Transcription elongation factor GreA/GreB N-terminal" evidence="8">
    <location>
        <begin position="450"/>
        <end position="517"/>
    </location>
</feature>
<dbReference type="AlphaFoldDB" id="A0A5E6M879"/>
<dbReference type="GO" id="GO:0006354">
    <property type="term" value="P:DNA-templated transcription elongation"/>
    <property type="evidence" value="ECO:0007669"/>
    <property type="project" value="TreeGrafter"/>
</dbReference>
<gene>
    <name evidence="9" type="primary">greA</name>
    <name evidence="9" type="ORF">MAMC_00527</name>
</gene>
<dbReference type="GO" id="GO:0003746">
    <property type="term" value="F:translation elongation factor activity"/>
    <property type="evidence" value="ECO:0007669"/>
    <property type="project" value="UniProtKB-KW"/>
</dbReference>
<keyword evidence="10" id="KW-1185">Reference proteome</keyword>
<dbReference type="Proteomes" id="UP000381693">
    <property type="component" value="Unassembled WGS sequence"/>
</dbReference>
<dbReference type="InterPro" id="IPR001437">
    <property type="entry name" value="Tscrpt_elong_fac_GreA/B_C"/>
</dbReference>
<reference evidence="9" key="1">
    <citation type="submission" date="2019-09" db="EMBL/GenBank/DDBJ databases">
        <authorList>
            <person name="Cremers G."/>
        </authorList>
    </citation>
    <scope>NUCLEOTIDE SEQUENCE [LARGE SCALE GENOMIC DNA]</scope>
    <source>
        <strain evidence="9">3B</strain>
    </source>
</reference>
<dbReference type="Gene3D" id="3.10.50.30">
    <property type="entry name" value="Transcription elongation factor, GreA/GreB, C-terminal domain"/>
    <property type="match status" value="1"/>
</dbReference>
<dbReference type="InterPro" id="IPR022691">
    <property type="entry name" value="Tscrpt_elong_fac_GreA/B_N"/>
</dbReference>
<name>A0A5E6M879_9BACT</name>
<sequence>MTSEEGRSVEEISSTSSEKELPLSVGDYCLHRSWGFGLIQEISLDADSVIIDFQGKPRHRMQWEYALQSLELVPRDHILVLKAEKLSTLREQAASDPLAIVELCVRSLGEGATVEALQETLTPAVVAGDEWKKWWDGVRRIMRREGRFEIPTRKNQPIRIASSASPAWQKSLEELEHPASGKSAVEAARVLAKAGELPPGTRERAISAIDEILSSANGPSSGETLELAVLRDELLKAIGKAPEEGVLALSRWLPGDDALLRKILCSMSGSAQKEVLRRLVLERGGAVSVLLDLLPTASARTADAIVTVLTEAGRANDLLERLQRGIQERTIGSEVLAWICRTRDELFRPLFRPDLFFCILYLLERESNGVAKKGSKLYELLTGKLELLHAILADAPVTDARDVARAALASPVLRELDKRSLLGAIIKKHPGVQELVAGDQQKNSEASLIVSWKSLARKKQELETLLTKQIPENTREIAVARSYGDLRENHEYKAAKEMQGVLLRRKAELEAAIARARGTDFSEVATDSVNVGTRVVLKDLATGEERRVTILGAWDSDPAAGVVSYLAGLGQTLLGRKPGDEVELPAEGEEKGAIVRVERIEPVGPIPA</sequence>
<evidence type="ECO:0000313" key="10">
    <source>
        <dbReference type="Proteomes" id="UP000381693"/>
    </source>
</evidence>
<evidence type="ECO:0000259" key="7">
    <source>
        <dbReference type="Pfam" id="PF01272"/>
    </source>
</evidence>
<dbReference type="GO" id="GO:0032784">
    <property type="term" value="P:regulation of DNA-templated transcription elongation"/>
    <property type="evidence" value="ECO:0007669"/>
    <property type="project" value="InterPro"/>
</dbReference>
<dbReference type="InterPro" id="IPR036805">
    <property type="entry name" value="Tscrpt_elong_fac_GreA/B_N_sf"/>
</dbReference>
<dbReference type="GO" id="GO:0070063">
    <property type="term" value="F:RNA polymerase binding"/>
    <property type="evidence" value="ECO:0007669"/>
    <property type="project" value="InterPro"/>
</dbReference>
<proteinExistence type="inferred from homology"/>
<dbReference type="Gene3D" id="1.10.287.180">
    <property type="entry name" value="Transcription elongation factor, GreA/GreB, N-terminal domain"/>
    <property type="match status" value="1"/>
</dbReference>
<evidence type="ECO:0000256" key="2">
    <source>
        <dbReference type="ARBA" id="ARBA00013729"/>
    </source>
</evidence>
<protein>
    <recommendedName>
        <fullName evidence="2">Transcription elongation factor GreA</fullName>
    </recommendedName>
    <alternativeName>
        <fullName evidence="6">Transcript cleavage factor GreA</fullName>
    </alternativeName>
</protein>
<dbReference type="Pfam" id="PF01272">
    <property type="entry name" value="GreA_GreB"/>
    <property type="match status" value="1"/>
</dbReference>
<evidence type="ECO:0000259" key="8">
    <source>
        <dbReference type="Pfam" id="PF03449"/>
    </source>
</evidence>
<feature type="domain" description="Transcription elongation factor GreA/GreB C-terminal" evidence="7">
    <location>
        <begin position="526"/>
        <end position="597"/>
    </location>
</feature>
<dbReference type="Pfam" id="PF03449">
    <property type="entry name" value="GreA_GreB_N"/>
    <property type="match status" value="1"/>
</dbReference>
<dbReference type="FunFam" id="1.10.287.180:FF:000001">
    <property type="entry name" value="Transcription elongation factor GreA"/>
    <property type="match status" value="1"/>
</dbReference>
<keyword evidence="9" id="KW-0648">Protein biosynthesis</keyword>
<comment type="caution">
    <text evidence="9">The sequence shown here is derived from an EMBL/GenBank/DDBJ whole genome shotgun (WGS) entry which is preliminary data.</text>
</comment>
<evidence type="ECO:0000256" key="6">
    <source>
        <dbReference type="ARBA" id="ARBA00030776"/>
    </source>
</evidence>
<keyword evidence="3" id="KW-0805">Transcription regulation</keyword>
<dbReference type="RefSeq" id="WP_142524625.1">
    <property type="nucleotide sequence ID" value="NZ_CABFUZ020000085.1"/>
</dbReference>
<evidence type="ECO:0000256" key="5">
    <source>
        <dbReference type="ARBA" id="ARBA00023163"/>
    </source>
</evidence>
<dbReference type="GO" id="GO:0003677">
    <property type="term" value="F:DNA binding"/>
    <property type="evidence" value="ECO:0007669"/>
    <property type="project" value="UniProtKB-KW"/>
</dbReference>
<evidence type="ECO:0000256" key="1">
    <source>
        <dbReference type="ARBA" id="ARBA00008213"/>
    </source>
</evidence>
<dbReference type="InterPro" id="IPR023459">
    <property type="entry name" value="Tscrpt_elong_fac_GreA/B_fam"/>
</dbReference>
<dbReference type="SUPFAM" id="SSF46557">
    <property type="entry name" value="GreA transcript cleavage protein, N-terminal domain"/>
    <property type="match status" value="1"/>
</dbReference>
<evidence type="ECO:0000256" key="4">
    <source>
        <dbReference type="ARBA" id="ARBA00023125"/>
    </source>
</evidence>
<keyword evidence="5" id="KW-0804">Transcription</keyword>
<evidence type="ECO:0000313" key="9">
    <source>
        <dbReference type="EMBL" id="VVM05385.1"/>
    </source>
</evidence>
<comment type="similarity">
    <text evidence="1">Belongs to the GreA/GreB family.</text>
</comment>
<dbReference type="EMBL" id="CABFUZ020000085">
    <property type="protein sequence ID" value="VVM05385.1"/>
    <property type="molecule type" value="Genomic_DNA"/>
</dbReference>
<dbReference type="PANTHER" id="PTHR30437:SF4">
    <property type="entry name" value="TRANSCRIPTION ELONGATION FACTOR GREA"/>
    <property type="match status" value="1"/>
</dbReference>
<dbReference type="SUPFAM" id="SSF54534">
    <property type="entry name" value="FKBP-like"/>
    <property type="match status" value="1"/>
</dbReference>
<dbReference type="InterPro" id="IPR036953">
    <property type="entry name" value="GreA/GreB_C_sf"/>
</dbReference>
<organism evidence="9 10">
    <name type="scientific">Methylacidimicrobium cyclopophantes</name>
    <dbReference type="NCBI Taxonomy" id="1041766"/>
    <lineage>
        <taxon>Bacteria</taxon>
        <taxon>Pseudomonadati</taxon>
        <taxon>Verrucomicrobiota</taxon>
        <taxon>Methylacidimicrobium</taxon>
    </lineage>
</organism>
<keyword evidence="9" id="KW-0251">Elongation factor</keyword>
<dbReference type="OrthoDB" id="9808774at2"/>
<evidence type="ECO:0000256" key="3">
    <source>
        <dbReference type="ARBA" id="ARBA00023015"/>
    </source>
</evidence>
<dbReference type="PANTHER" id="PTHR30437">
    <property type="entry name" value="TRANSCRIPTION ELONGATION FACTOR GREA"/>
    <property type="match status" value="1"/>
</dbReference>
<keyword evidence="4" id="KW-0238">DNA-binding</keyword>
<accession>A0A5E6M879</accession>